<evidence type="ECO:0000259" key="7">
    <source>
        <dbReference type="Pfam" id="PF04101"/>
    </source>
</evidence>
<keyword evidence="4 8" id="KW-0808">Transferase</keyword>
<name>K1T5E0_9ZZZZ</name>
<comment type="caution">
    <text evidence="8">The sequence shown here is derived from an EMBL/GenBank/DDBJ whole genome shotgun (WGS) entry which is preliminary data.</text>
</comment>
<dbReference type="Pfam" id="PF04101">
    <property type="entry name" value="Glyco_tran_28_C"/>
    <property type="match status" value="1"/>
</dbReference>
<dbReference type="GO" id="GO:0016758">
    <property type="term" value="F:hexosyltransferase activity"/>
    <property type="evidence" value="ECO:0007669"/>
    <property type="project" value="InterPro"/>
</dbReference>
<dbReference type="AlphaFoldDB" id="K1T5E0"/>
<dbReference type="PANTHER" id="PTHR12867:SF6">
    <property type="entry name" value="N-ACETYLGLUCOSAMINYLDIPHOSPHODOLICHOL N-ACETYLGLUCOSAMINYLTRANSFERASE"/>
    <property type="match status" value="1"/>
</dbReference>
<dbReference type="SUPFAM" id="SSF53756">
    <property type="entry name" value="UDP-Glycosyltransferase/glycogen phosphorylase"/>
    <property type="match status" value="1"/>
</dbReference>
<dbReference type="GO" id="GO:0005783">
    <property type="term" value="C:endoplasmic reticulum"/>
    <property type="evidence" value="ECO:0007669"/>
    <property type="project" value="UniProtKB-SubCell"/>
</dbReference>
<organism evidence="8">
    <name type="scientific">human gut metagenome</name>
    <dbReference type="NCBI Taxonomy" id="408170"/>
    <lineage>
        <taxon>unclassified sequences</taxon>
        <taxon>metagenomes</taxon>
        <taxon>organismal metagenomes</taxon>
    </lineage>
</organism>
<dbReference type="EMBL" id="AJWZ01008267">
    <property type="protein sequence ID" value="EKC54571.1"/>
    <property type="molecule type" value="Genomic_DNA"/>
</dbReference>
<reference evidence="8" key="1">
    <citation type="journal article" date="2013" name="Environ. Microbiol.">
        <title>Microbiota from the distal guts of lean and obese adolescents exhibit partial functional redundancy besides clear differences in community structure.</title>
        <authorList>
            <person name="Ferrer M."/>
            <person name="Ruiz A."/>
            <person name="Lanza F."/>
            <person name="Haange S.B."/>
            <person name="Oberbach A."/>
            <person name="Till H."/>
            <person name="Bargiela R."/>
            <person name="Campoy C."/>
            <person name="Segura M.T."/>
            <person name="Richter M."/>
            <person name="von Bergen M."/>
            <person name="Seifert J."/>
            <person name="Suarez A."/>
        </authorList>
    </citation>
    <scope>NUCLEOTIDE SEQUENCE</scope>
</reference>
<keyword evidence="6" id="KW-0472">Membrane</keyword>
<evidence type="ECO:0000256" key="2">
    <source>
        <dbReference type="ARBA" id="ARBA00006962"/>
    </source>
</evidence>
<protein>
    <submittedName>
        <fullName evidence="8">Glycosyltransferase</fullName>
    </submittedName>
</protein>
<evidence type="ECO:0000256" key="4">
    <source>
        <dbReference type="ARBA" id="ARBA00022679"/>
    </source>
</evidence>
<dbReference type="InterPro" id="IPR048097">
    <property type="entry name" value="Cps14G-like"/>
</dbReference>
<evidence type="ECO:0000256" key="3">
    <source>
        <dbReference type="ARBA" id="ARBA00022676"/>
    </source>
</evidence>
<keyword evidence="5" id="KW-0256">Endoplasmic reticulum</keyword>
<feature type="transmembrane region" description="Helical" evidence="6">
    <location>
        <begin position="170"/>
        <end position="188"/>
    </location>
</feature>
<evidence type="ECO:0000256" key="5">
    <source>
        <dbReference type="ARBA" id="ARBA00022824"/>
    </source>
</evidence>
<keyword evidence="6" id="KW-0812">Transmembrane</keyword>
<feature type="domain" description="Glycosyl transferase family 28 C-terminal" evidence="7">
    <location>
        <begin position="1"/>
        <end position="151"/>
    </location>
</feature>
<dbReference type="InterPro" id="IPR007235">
    <property type="entry name" value="Glyco_trans_28_C"/>
</dbReference>
<evidence type="ECO:0000256" key="6">
    <source>
        <dbReference type="SAM" id="Phobius"/>
    </source>
</evidence>
<dbReference type="InterPro" id="IPR039042">
    <property type="entry name" value="Alg13-like"/>
</dbReference>
<comment type="similarity">
    <text evidence="2">Belongs to the glycosyltransferase 28 family.</text>
</comment>
<dbReference type="Gene3D" id="3.40.50.2000">
    <property type="entry name" value="Glycogen Phosphorylase B"/>
    <property type="match status" value="1"/>
</dbReference>
<gene>
    <name evidence="8" type="ORF">OBE_12011</name>
</gene>
<dbReference type="PANTHER" id="PTHR12867">
    <property type="entry name" value="GLYCOSYL TRANSFERASE-RELATED"/>
    <property type="match status" value="1"/>
</dbReference>
<comment type="subcellular location">
    <subcellularLocation>
        <location evidence="1">Endoplasmic reticulum</location>
    </subcellularLocation>
</comment>
<evidence type="ECO:0000256" key="1">
    <source>
        <dbReference type="ARBA" id="ARBA00004240"/>
    </source>
</evidence>
<keyword evidence="3" id="KW-0328">Glycosyltransferase</keyword>
<dbReference type="NCBIfam" id="NF041548">
    <property type="entry name" value="PssE"/>
    <property type="match status" value="1"/>
</dbReference>
<accession>K1T5E0</accession>
<proteinExistence type="inferred from homology"/>
<evidence type="ECO:0000313" key="8">
    <source>
        <dbReference type="EMBL" id="EKC54571.1"/>
    </source>
</evidence>
<keyword evidence="6" id="KW-1133">Transmembrane helix</keyword>
<sequence>MILVTLGTQDKSFVRLLKAIDREIKKGNIKEKVVVQAGYTKYNSKNMEIFDLTTPDEIDKLMKEARIVITHGGVGSILNALKYNKPVIAAARLSKYKEHTNDHQKQIIGEFVKDGYLIELDDFNKLDEVLKEASTFKPKKYKSNNKKFVNNITKYIENDNHISWYNRFRYVVNILFLVILIGIVILIVS</sequence>
<dbReference type="GO" id="GO:0006488">
    <property type="term" value="P:dolichol-linked oligosaccharide biosynthetic process"/>
    <property type="evidence" value="ECO:0007669"/>
    <property type="project" value="InterPro"/>
</dbReference>